<feature type="region of interest" description="Disordered" evidence="1">
    <location>
        <begin position="444"/>
        <end position="463"/>
    </location>
</feature>
<dbReference type="Pfam" id="PF11992">
    <property type="entry name" value="TgpA_N"/>
    <property type="match status" value="1"/>
</dbReference>
<dbReference type="SUPFAM" id="SSF54001">
    <property type="entry name" value="Cysteine proteinases"/>
    <property type="match status" value="1"/>
</dbReference>
<dbReference type="GO" id="GO:0008233">
    <property type="term" value="F:peptidase activity"/>
    <property type="evidence" value="ECO:0007669"/>
    <property type="project" value="UniProtKB-KW"/>
</dbReference>
<dbReference type="OrthoDB" id="9804872at2"/>
<reference evidence="4 5" key="2">
    <citation type="submission" date="2012-02" db="EMBL/GenBank/DDBJ databases">
        <title>Improved High-Quality Draft sequence of Eubacterium cellulosolvens 6.</title>
        <authorList>
            <consortium name="US DOE Joint Genome Institute"/>
            <person name="Lucas S."/>
            <person name="Han J."/>
            <person name="Lapidus A."/>
            <person name="Cheng J.-F."/>
            <person name="Goodwin L."/>
            <person name="Pitluck S."/>
            <person name="Peters L."/>
            <person name="Mikhailova N."/>
            <person name="Gu W."/>
            <person name="Detter J.C."/>
            <person name="Han C."/>
            <person name="Tapia R."/>
            <person name="Land M."/>
            <person name="Hauser L."/>
            <person name="Kyrpides N."/>
            <person name="Ivanova N."/>
            <person name="Pagani I."/>
            <person name="Johnson E."/>
            <person name="Mukhopadhyay B."/>
            <person name="Anderson I."/>
            <person name="Woyke T."/>
        </authorList>
    </citation>
    <scope>NUCLEOTIDE SEQUENCE [LARGE SCALE GENOMIC DNA]</scope>
    <source>
        <strain evidence="4 5">6</strain>
    </source>
</reference>
<keyword evidence="2" id="KW-0812">Transmembrane</keyword>
<protein>
    <submittedName>
        <fullName evidence="4">Transglutaminase-like enzyme, predicted cysteine protease</fullName>
    </submittedName>
</protein>
<feature type="transmembrane region" description="Helical" evidence="2">
    <location>
        <begin position="12"/>
        <end position="32"/>
    </location>
</feature>
<feature type="compositionally biased region" description="Low complexity" evidence="1">
    <location>
        <begin position="444"/>
        <end position="460"/>
    </location>
</feature>
<dbReference type="PANTHER" id="PTHR42736">
    <property type="entry name" value="PROTEIN-GLUTAMINE GAMMA-GLUTAMYLTRANSFERASE"/>
    <property type="match status" value="1"/>
</dbReference>
<reference evidence="4 5" key="1">
    <citation type="submission" date="2010-08" db="EMBL/GenBank/DDBJ databases">
        <authorList>
            <consortium name="US DOE Joint Genome Institute (JGI-PGF)"/>
            <person name="Lucas S."/>
            <person name="Copeland A."/>
            <person name="Lapidus A."/>
            <person name="Cheng J.-F."/>
            <person name="Bruce D."/>
            <person name="Goodwin L."/>
            <person name="Pitluck S."/>
            <person name="Land M.L."/>
            <person name="Hauser L."/>
            <person name="Chang Y.-J."/>
            <person name="Anderson I.J."/>
            <person name="Johnson E."/>
            <person name="Mulhopadhyay B."/>
            <person name="Kyrpides N."/>
            <person name="Woyke T.J."/>
        </authorList>
    </citation>
    <scope>NUCLEOTIDE SEQUENCE [LARGE SCALE GENOMIC DNA]</scope>
    <source>
        <strain evidence="4 5">6</strain>
    </source>
</reference>
<proteinExistence type="predicted"/>
<feature type="transmembrane region" description="Helical" evidence="2">
    <location>
        <begin position="121"/>
        <end position="138"/>
    </location>
</feature>
<evidence type="ECO:0000313" key="5">
    <source>
        <dbReference type="Proteomes" id="UP000005753"/>
    </source>
</evidence>
<feature type="transmembrane region" description="Helical" evidence="2">
    <location>
        <begin position="91"/>
        <end position="109"/>
    </location>
</feature>
<dbReference type="SMART" id="SM00460">
    <property type="entry name" value="TGc"/>
    <property type="match status" value="1"/>
</dbReference>
<dbReference type="PANTHER" id="PTHR42736:SF1">
    <property type="entry name" value="PROTEIN-GLUTAMINE GAMMA-GLUTAMYLTRANSFERASE"/>
    <property type="match status" value="1"/>
</dbReference>
<feature type="transmembrane region" description="Helical" evidence="2">
    <location>
        <begin position="144"/>
        <end position="164"/>
    </location>
</feature>
<evidence type="ECO:0000256" key="1">
    <source>
        <dbReference type="SAM" id="MobiDB-lite"/>
    </source>
</evidence>
<sequence length="792" mass="90304">MSKSSRINIFYDSIYMLPLCLVAVFFLIRYTSVPDQKLLSYVPAVIILIECLWARHCDNHFRFIPLLLTALVGVCRILFLPRSERLPYIQSHTWVFLLLVAAVGVFVLVRLMTRSHILRRILLVGILAGLLMLLYFKIEIHKAIFALCLVPLLAGISEEIQLRWKKSGDISGQRHLVSIAPFLILTCMLVMVFPNSEKPFDWSFTVKIWQQAVDFVARIENAFTGGDDYDGRVGFSEKTSFLGKVLKSGSKEVMSVDFGVYSGNRVYLKGKTFDRFDGHEWKSTVNTDAAQQQEELQEKLSRITAADVEDIDDYLRKSELKITYLDFRTKYLFVPLDGTAYHTVPENLKFENTGSEILSSKQLGRSTRYYVSYYRLNQDSKEFRQLISELSDRERSSTPSPETSSETKLDETGTQIQSTQGQPLSSSKKNAGDSGTDSVAITATSAESESAADSATSLSAEDSKETYREILRKNYLPKTDVSERTRSYLSEETKGLSSDYEKLLHLEKILSSMKYTLSPGEIPEEVKSEADYLDYFLFEKQEGYCIHYATAFVLMARSLGIPARFVQGYYVKRSGSGETIVTSNMAHAWPEAYIEGLGWLSFEPTPGHKNASYWDTSSEKKENDGKNYYGQNPYVSHPDGGVTTISSTRNTGKKQTFLLKKRILLPLVYGFVLLILIGIFCRLLSGQRYRKMADGDRFRVACKRNEKLLRYAGFTIEPGETLQEFRTRIADQMPEEAVAYTLRMESVFYGDCAVDPSMVTLAEDNRKMIWEQIRKQEGRVRYLLLRIRSYLF</sequence>
<dbReference type="AlphaFoldDB" id="I5AWF9"/>
<dbReference type="InterPro" id="IPR002931">
    <property type="entry name" value="Transglutaminase-like"/>
</dbReference>
<dbReference type="InterPro" id="IPR021878">
    <property type="entry name" value="TgpA_N"/>
</dbReference>
<keyword evidence="5" id="KW-1185">Reference proteome</keyword>
<feature type="transmembrane region" description="Helical" evidence="2">
    <location>
        <begin position="38"/>
        <end position="54"/>
    </location>
</feature>
<gene>
    <name evidence="4" type="ORF">EubceDRAFT1_2406</name>
</gene>
<feature type="transmembrane region" description="Helical" evidence="2">
    <location>
        <begin position="663"/>
        <end position="684"/>
    </location>
</feature>
<keyword evidence="2" id="KW-1133">Transmembrane helix</keyword>
<dbReference type="HOGENOM" id="CLU_354421_0_0_9"/>
<accession>I5AWF9</accession>
<keyword evidence="4" id="KW-0645">Protease</keyword>
<feature type="domain" description="Transglutaminase-like" evidence="3">
    <location>
        <begin position="537"/>
        <end position="606"/>
    </location>
</feature>
<dbReference type="InterPro" id="IPR052901">
    <property type="entry name" value="Bact_TGase-like"/>
</dbReference>
<feature type="region of interest" description="Disordered" evidence="1">
    <location>
        <begin position="390"/>
        <end position="437"/>
    </location>
</feature>
<keyword evidence="4" id="KW-0378">Hydrolase</keyword>
<evidence type="ECO:0000259" key="3">
    <source>
        <dbReference type="SMART" id="SM00460"/>
    </source>
</evidence>
<feature type="compositionally biased region" description="Polar residues" evidence="1">
    <location>
        <begin position="412"/>
        <end position="437"/>
    </location>
</feature>
<dbReference type="GO" id="GO:0006508">
    <property type="term" value="P:proteolysis"/>
    <property type="evidence" value="ECO:0007669"/>
    <property type="project" value="UniProtKB-KW"/>
</dbReference>
<dbReference type="InterPro" id="IPR038765">
    <property type="entry name" value="Papain-like_cys_pep_sf"/>
</dbReference>
<evidence type="ECO:0000256" key="2">
    <source>
        <dbReference type="SAM" id="Phobius"/>
    </source>
</evidence>
<dbReference type="STRING" id="633697.EubceDRAFT1_2406"/>
<name>I5AWF9_EUBC6</name>
<dbReference type="EMBL" id="CM001487">
    <property type="protein sequence ID" value="EIM58132.1"/>
    <property type="molecule type" value="Genomic_DNA"/>
</dbReference>
<dbReference type="Gene3D" id="3.10.620.30">
    <property type="match status" value="1"/>
</dbReference>
<organism evidence="4 5">
    <name type="scientific">Eubacterium cellulosolvens (strain ATCC 43171 / JCM 9499 / 6)</name>
    <name type="common">Cillobacterium cellulosolvens</name>
    <dbReference type="NCBI Taxonomy" id="633697"/>
    <lineage>
        <taxon>Bacteria</taxon>
        <taxon>Bacillati</taxon>
        <taxon>Bacillota</taxon>
        <taxon>Clostridia</taxon>
        <taxon>Eubacteriales</taxon>
        <taxon>Eubacteriaceae</taxon>
        <taxon>Eubacterium</taxon>
    </lineage>
</organism>
<dbReference type="Pfam" id="PF01841">
    <property type="entry name" value="Transglut_core"/>
    <property type="match status" value="1"/>
</dbReference>
<evidence type="ECO:0000313" key="4">
    <source>
        <dbReference type="EMBL" id="EIM58132.1"/>
    </source>
</evidence>
<feature type="transmembrane region" description="Helical" evidence="2">
    <location>
        <begin position="176"/>
        <end position="194"/>
    </location>
</feature>
<dbReference type="eggNOG" id="COG1305">
    <property type="taxonomic scope" value="Bacteria"/>
</dbReference>
<keyword evidence="2" id="KW-0472">Membrane</keyword>
<feature type="transmembrane region" description="Helical" evidence="2">
    <location>
        <begin position="61"/>
        <end position="79"/>
    </location>
</feature>
<dbReference type="Proteomes" id="UP000005753">
    <property type="component" value="Chromosome"/>
</dbReference>